<reference evidence="1 2" key="2">
    <citation type="submission" date="2009-02" db="EMBL/GenBank/DDBJ databases">
        <title>Draft genome sequence of Holdemania filiformis DSM 12042.</title>
        <authorList>
            <person name="Sudarsanam P."/>
            <person name="Ley R."/>
            <person name="Guruge J."/>
            <person name="Turnbaugh P.J."/>
            <person name="Mahowald M."/>
            <person name="Liep D."/>
            <person name="Gordon J."/>
        </authorList>
    </citation>
    <scope>NUCLEOTIDE SEQUENCE [LARGE SCALE GENOMIC DNA]</scope>
    <source>
        <strain evidence="1 2">DSM 12042</strain>
    </source>
</reference>
<accession>B9YA21</accession>
<dbReference type="EMBL" id="ACCF01000160">
    <property type="protein sequence ID" value="EEF67181.1"/>
    <property type="molecule type" value="Genomic_DNA"/>
</dbReference>
<reference evidence="1 2" key="1">
    <citation type="submission" date="2008-12" db="EMBL/GenBank/DDBJ databases">
        <authorList>
            <person name="Fulton L."/>
            <person name="Clifton S."/>
            <person name="Fulton B."/>
            <person name="Xu J."/>
            <person name="Minx P."/>
            <person name="Pepin K.H."/>
            <person name="Johnson M."/>
            <person name="Bhonagiri V."/>
            <person name="Nash W.E."/>
            <person name="Mardis E.R."/>
            <person name="Wilson R.K."/>
        </authorList>
    </citation>
    <scope>NUCLEOTIDE SEQUENCE [LARGE SCALE GENOMIC DNA]</scope>
    <source>
        <strain evidence="1 2">DSM 12042</strain>
    </source>
</reference>
<name>B9YA21_9FIRM</name>
<organism evidence="1 2">
    <name type="scientific">Holdemania filiformis DSM 12042</name>
    <dbReference type="NCBI Taxonomy" id="545696"/>
    <lineage>
        <taxon>Bacteria</taxon>
        <taxon>Bacillati</taxon>
        <taxon>Bacillota</taxon>
        <taxon>Erysipelotrichia</taxon>
        <taxon>Erysipelotrichales</taxon>
        <taxon>Erysipelotrichaceae</taxon>
        <taxon>Holdemania</taxon>
    </lineage>
</organism>
<comment type="caution">
    <text evidence="1">The sequence shown here is derived from an EMBL/GenBank/DDBJ whole genome shotgun (WGS) entry which is preliminary data.</text>
</comment>
<protein>
    <submittedName>
        <fullName evidence="1">Uncharacterized protein</fullName>
    </submittedName>
</protein>
<proteinExistence type="predicted"/>
<sequence>MFHKRHRDHLLSLLNVLIITELRGIEKNLSYNEKEGGNYANS</sequence>
<dbReference type="HOGENOM" id="CLU_3252607_0_0_9"/>
<dbReference type="Proteomes" id="UP000005950">
    <property type="component" value="Unassembled WGS sequence"/>
</dbReference>
<gene>
    <name evidence="1" type="ORF">HOLDEFILI_02679</name>
</gene>
<dbReference type="AlphaFoldDB" id="B9YA21"/>
<evidence type="ECO:0000313" key="2">
    <source>
        <dbReference type="Proteomes" id="UP000005950"/>
    </source>
</evidence>
<evidence type="ECO:0000313" key="1">
    <source>
        <dbReference type="EMBL" id="EEF67181.1"/>
    </source>
</evidence>